<evidence type="ECO:0000313" key="2">
    <source>
        <dbReference type="Proteomes" id="UP000298009"/>
    </source>
</evidence>
<sequence>MYITFDSSILISDYYLNSKIAELFLENHEMCGYKLLISNVAIEETINKFSEEIKKFNELNKRNLQFILKEYLNSIPQNIIEDLTNKYRYFLNKKFTYSKERPKKPETLAFIFIKI</sequence>
<comment type="caution">
    <text evidence="1">The sequence shown here is derived from an EMBL/GenBank/DDBJ whole genome shotgun (WGS) entry which is preliminary data.</text>
</comment>
<evidence type="ECO:0000313" key="1">
    <source>
        <dbReference type="EMBL" id="TGK82086.1"/>
    </source>
</evidence>
<gene>
    <name evidence="1" type="ORF">EHQ24_12500</name>
</gene>
<evidence type="ECO:0008006" key="3">
    <source>
        <dbReference type="Google" id="ProtNLM"/>
    </source>
</evidence>
<reference evidence="1" key="1">
    <citation type="journal article" date="2019" name="PLoS Negl. Trop. Dis.">
        <title>Revisiting the worldwide diversity of Leptospira species in the environment.</title>
        <authorList>
            <person name="Vincent A.T."/>
            <person name="Schiettekatte O."/>
            <person name="Bourhy P."/>
            <person name="Veyrier F.J."/>
            <person name="Picardeau M."/>
        </authorList>
    </citation>
    <scope>NUCLEOTIDE SEQUENCE [LARGE SCALE GENOMIC DNA]</scope>
    <source>
        <strain evidence="1">201800287</strain>
    </source>
</reference>
<dbReference type="RefSeq" id="WP_135601925.1">
    <property type="nucleotide sequence ID" value="NZ_RQFK01000026.1"/>
</dbReference>
<dbReference type="AlphaFoldDB" id="A0A4R9I8J7"/>
<protein>
    <recommendedName>
        <fullName evidence="3">DUF4935 domain-containing protein</fullName>
    </recommendedName>
</protein>
<accession>A0A4R9I8J7</accession>
<keyword evidence="2" id="KW-1185">Reference proteome</keyword>
<name>A0A4R9I8J7_9LEPT</name>
<dbReference type="Proteomes" id="UP000298009">
    <property type="component" value="Unassembled WGS sequence"/>
</dbReference>
<organism evidence="1 2">
    <name type="scientific">Leptospira noumeaensis</name>
    <dbReference type="NCBI Taxonomy" id="2484964"/>
    <lineage>
        <taxon>Bacteria</taxon>
        <taxon>Pseudomonadati</taxon>
        <taxon>Spirochaetota</taxon>
        <taxon>Spirochaetia</taxon>
        <taxon>Leptospirales</taxon>
        <taxon>Leptospiraceae</taxon>
        <taxon>Leptospira</taxon>
    </lineage>
</organism>
<proteinExistence type="predicted"/>
<dbReference type="EMBL" id="RQFK01000026">
    <property type="protein sequence ID" value="TGK82086.1"/>
    <property type="molecule type" value="Genomic_DNA"/>
</dbReference>